<reference evidence="1 2" key="1">
    <citation type="journal article" date="2012" name="Proc. Natl. Acad. Sci. U.S.A.">
        <title>Comparative genomics of Ceriporiopsis subvermispora and Phanerochaete chrysosporium provide insight into selective ligninolysis.</title>
        <authorList>
            <person name="Fernandez-Fueyo E."/>
            <person name="Ruiz-Duenas F.J."/>
            <person name="Ferreira P."/>
            <person name="Floudas D."/>
            <person name="Hibbett D.S."/>
            <person name="Canessa P."/>
            <person name="Larrondo L.F."/>
            <person name="James T.Y."/>
            <person name="Seelenfreund D."/>
            <person name="Lobos S."/>
            <person name="Polanco R."/>
            <person name="Tello M."/>
            <person name="Honda Y."/>
            <person name="Watanabe T."/>
            <person name="Watanabe T."/>
            <person name="Ryu J.S."/>
            <person name="Kubicek C.P."/>
            <person name="Schmoll M."/>
            <person name="Gaskell J."/>
            <person name="Hammel K.E."/>
            <person name="St John F.J."/>
            <person name="Vanden Wymelenberg A."/>
            <person name="Sabat G."/>
            <person name="Splinter BonDurant S."/>
            <person name="Syed K."/>
            <person name="Yadav J.S."/>
            <person name="Doddapaneni H."/>
            <person name="Subramanian V."/>
            <person name="Lavin J.L."/>
            <person name="Oguiza J.A."/>
            <person name="Perez G."/>
            <person name="Pisabarro A.G."/>
            <person name="Ramirez L."/>
            <person name="Santoyo F."/>
            <person name="Master E."/>
            <person name="Coutinho P.M."/>
            <person name="Henrissat B."/>
            <person name="Lombard V."/>
            <person name="Magnuson J.K."/>
            <person name="Kuees U."/>
            <person name="Hori C."/>
            <person name="Igarashi K."/>
            <person name="Samejima M."/>
            <person name="Held B.W."/>
            <person name="Barry K.W."/>
            <person name="LaButti K.M."/>
            <person name="Lapidus A."/>
            <person name="Lindquist E.A."/>
            <person name="Lucas S.M."/>
            <person name="Riley R."/>
            <person name="Salamov A.A."/>
            <person name="Hoffmeister D."/>
            <person name="Schwenk D."/>
            <person name="Hadar Y."/>
            <person name="Yarden O."/>
            <person name="de Vries R.P."/>
            <person name="Wiebenga A."/>
            <person name="Stenlid J."/>
            <person name="Eastwood D."/>
            <person name="Grigoriev I.V."/>
            <person name="Berka R.M."/>
            <person name="Blanchette R.A."/>
            <person name="Kersten P."/>
            <person name="Martinez A.T."/>
            <person name="Vicuna R."/>
            <person name="Cullen D."/>
        </authorList>
    </citation>
    <scope>NUCLEOTIDE SEQUENCE [LARGE SCALE GENOMIC DNA]</scope>
    <source>
        <strain evidence="1 2">B</strain>
    </source>
</reference>
<proteinExistence type="predicted"/>
<gene>
    <name evidence="1" type="ORF">CERSUDRAFT_114524</name>
</gene>
<evidence type="ECO:0000313" key="1">
    <source>
        <dbReference type="EMBL" id="EMD37883.1"/>
    </source>
</evidence>
<dbReference type="InterPro" id="IPR032675">
    <property type="entry name" value="LRR_dom_sf"/>
</dbReference>
<evidence type="ECO:0000313" key="2">
    <source>
        <dbReference type="Proteomes" id="UP000016930"/>
    </source>
</evidence>
<dbReference type="OrthoDB" id="3181669at2759"/>
<dbReference type="SUPFAM" id="SSF52047">
    <property type="entry name" value="RNI-like"/>
    <property type="match status" value="1"/>
</dbReference>
<dbReference type="Gene3D" id="1.20.1280.50">
    <property type="match status" value="1"/>
</dbReference>
<organism evidence="1 2">
    <name type="scientific">Ceriporiopsis subvermispora (strain B)</name>
    <name type="common">White-rot fungus</name>
    <name type="synonym">Gelatoporia subvermispora</name>
    <dbReference type="NCBI Taxonomy" id="914234"/>
    <lineage>
        <taxon>Eukaryota</taxon>
        <taxon>Fungi</taxon>
        <taxon>Dikarya</taxon>
        <taxon>Basidiomycota</taxon>
        <taxon>Agaricomycotina</taxon>
        <taxon>Agaricomycetes</taxon>
        <taxon>Polyporales</taxon>
        <taxon>Gelatoporiaceae</taxon>
        <taxon>Gelatoporia</taxon>
    </lineage>
</organism>
<keyword evidence="2" id="KW-1185">Reference proteome</keyword>
<accession>M2QLI2</accession>
<dbReference type="EMBL" id="KB445796">
    <property type="protein sequence ID" value="EMD37883.1"/>
    <property type="molecule type" value="Genomic_DNA"/>
</dbReference>
<protein>
    <submittedName>
        <fullName evidence="1">Uncharacterized protein</fullName>
    </submittedName>
</protein>
<sequence length="596" mass="66401">MDVEDLRCLAVRDAVPVLEYAALTKPTTPPIDRIPVEILCEIFKHYAHDVIHTPPPILADEVRIPSSQEYAYTWTKVIKVCRRWHDAALSCPGLWSDIVVTHSQWIAKVLARTGQTPLNVLAGLSYNPKGIDALKLVLQEMNRVFSLCISLPPGLVPDLAEHLRNLPPSLVSLELTWGNWYETSNLPLVDVSDIYLHSQSPHLRHISITNVPFMDWTSSILCPTVITLSWKKPRGMGGKKIRMSVILAAFKAMPLLESAELENVIANEIEQDSVPGPGVVKLPHLRTLKIHGDYLTPEMCTSLLHNLSLPALLSLHLSCYPTETVSYILAPFSALLQNQSRIHALSIKLSGYSLQIHAWTSPGAERHLSDVSSASEFFIDDAYGLTGPGDLKPNISLVMNLRDVYNLGTRILLGFCKNMPLSDVKALRVHTRVLSHKQWRELFAMLDGIAFLQIQNFPAPALLQALYSRRARPDENVTDRLVMSGLHTLQFDDCSLSDVYAHEGEGQEDAMTYLLFILDHRRAGGSQLQRLILQRCSVTTSAQLDAARAIIGEVDCTNVQTMKQDKGGDDDEFDVAFKDGQRQVDTYSHIDFGSLA</sequence>
<name>M2QLI2_CERS8</name>
<dbReference type="Proteomes" id="UP000016930">
    <property type="component" value="Unassembled WGS sequence"/>
</dbReference>
<dbReference type="Gene3D" id="3.80.10.10">
    <property type="entry name" value="Ribonuclease Inhibitor"/>
    <property type="match status" value="1"/>
</dbReference>
<dbReference type="HOGENOM" id="CLU_024199_2_2_1"/>
<dbReference type="AlphaFoldDB" id="M2QLI2"/>